<evidence type="ECO:0000313" key="6">
    <source>
        <dbReference type="Proteomes" id="UP000219422"/>
    </source>
</evidence>
<dbReference type="GO" id="GO:0006637">
    <property type="term" value="P:acyl-CoA metabolic process"/>
    <property type="evidence" value="ECO:0007669"/>
    <property type="project" value="InterPro"/>
</dbReference>
<dbReference type="GO" id="GO:0009062">
    <property type="term" value="P:fatty acid catabolic process"/>
    <property type="evidence" value="ECO:0007669"/>
    <property type="project" value="TreeGrafter"/>
</dbReference>
<dbReference type="Pfam" id="PF02551">
    <property type="entry name" value="Acyl_CoA_thio"/>
    <property type="match status" value="1"/>
</dbReference>
<dbReference type="InterPro" id="IPR029069">
    <property type="entry name" value="HotDog_dom_sf"/>
</dbReference>
<evidence type="ECO:0000313" key="5">
    <source>
        <dbReference type="EMBL" id="ATI80673.1"/>
    </source>
</evidence>
<name>A0A291MZY9_SPHYA</name>
<dbReference type="GO" id="GO:0047617">
    <property type="term" value="F:fatty acyl-CoA hydrolase activity"/>
    <property type="evidence" value="ECO:0007669"/>
    <property type="project" value="InterPro"/>
</dbReference>
<organism evidence="5 6">
    <name type="scientific">Sphingobium yanoikuyae</name>
    <name type="common">Sphingomonas yanoikuyae</name>
    <dbReference type="NCBI Taxonomy" id="13690"/>
    <lineage>
        <taxon>Bacteria</taxon>
        <taxon>Pseudomonadati</taxon>
        <taxon>Pseudomonadota</taxon>
        <taxon>Alphaproteobacteria</taxon>
        <taxon>Sphingomonadales</taxon>
        <taxon>Sphingomonadaceae</taxon>
        <taxon>Sphingobium</taxon>
    </lineage>
</organism>
<dbReference type="CDD" id="cd03444">
    <property type="entry name" value="Thioesterase_II_repeat1"/>
    <property type="match status" value="1"/>
</dbReference>
<gene>
    <name evidence="5" type="ORF">A6768_12180</name>
</gene>
<dbReference type="Gene3D" id="2.40.160.210">
    <property type="entry name" value="Acyl-CoA thioesterase, double hotdog domain"/>
    <property type="match status" value="1"/>
</dbReference>
<proteinExistence type="inferred from homology"/>
<dbReference type="EMBL" id="CP023741">
    <property type="protein sequence ID" value="ATI80673.1"/>
    <property type="molecule type" value="Genomic_DNA"/>
</dbReference>
<feature type="domain" description="Acyl-CoA thioesterase 2 C-terminal" evidence="3">
    <location>
        <begin position="174"/>
        <end position="284"/>
    </location>
</feature>
<comment type="similarity">
    <text evidence="1">Belongs to the C/M/P thioester hydrolase family.</text>
</comment>
<reference evidence="5 6" key="1">
    <citation type="submission" date="2017-10" db="EMBL/GenBank/DDBJ databases">
        <title>Sphingobium yanoikuyae S72.</title>
        <authorList>
            <person name="Sanchez E."/>
            <person name="Bustos P."/>
            <person name="Mendoza P."/>
            <person name="Guo X."/>
            <person name="Mendoza A."/>
        </authorList>
    </citation>
    <scope>NUCLEOTIDE SEQUENCE [LARGE SCALE GENOMIC DNA]</scope>
    <source>
        <strain evidence="5 6">S72</strain>
    </source>
</reference>
<dbReference type="InterPro" id="IPR003703">
    <property type="entry name" value="Acyl_CoA_thio"/>
</dbReference>
<dbReference type="GeneID" id="57777586"/>
<dbReference type="InterPro" id="IPR049449">
    <property type="entry name" value="TesB_ACOT8-like_N"/>
</dbReference>
<evidence type="ECO:0000256" key="1">
    <source>
        <dbReference type="ARBA" id="ARBA00006538"/>
    </source>
</evidence>
<sequence>MTDWQATSDTATSILALTQNGLDGFTALSGATNHIGTVFGGRLIAQALAVAVRTVEVLPVSSLHAYFLAPGLDNLPLEYRVTRLRDSRRFANRQVTAFQDGQAIFTLICEFHAPEQSFSHQSAVMPSVPPPEQVAPVQQFVRDREADLDVAAIRNFSSALPVELRPVAPEAYFMQRNAQPERAFWFRQPSAAAIEDPRLHQCLLAFASDYWLAGVAAVPHVFPTNSREFLISSLDHAVWFHRPLRCDEWLLHHTLSPSASDGLGLSLGQIFDREGRLLASTAQECLLRRLDTPSTM</sequence>
<dbReference type="SUPFAM" id="SSF54637">
    <property type="entry name" value="Thioesterase/thiol ester dehydrase-isomerase"/>
    <property type="match status" value="2"/>
</dbReference>
<accession>A0A291MZY9</accession>
<feature type="domain" description="Acyl-CoA thioesterase-like N-terminal HotDog" evidence="4">
    <location>
        <begin position="32"/>
        <end position="111"/>
    </location>
</feature>
<keyword evidence="2" id="KW-0378">Hydrolase</keyword>
<dbReference type="CDD" id="cd03445">
    <property type="entry name" value="Thioesterase_II_repeat2"/>
    <property type="match status" value="1"/>
</dbReference>
<dbReference type="AlphaFoldDB" id="A0A291MZY9"/>
<dbReference type="InterPro" id="IPR042171">
    <property type="entry name" value="Acyl-CoA_hotdog"/>
</dbReference>
<dbReference type="RefSeq" id="WP_097383798.1">
    <property type="nucleotide sequence ID" value="NZ_CP023741.1"/>
</dbReference>
<protein>
    <submittedName>
        <fullName evidence="5">Acyl-CoA thioesterase II</fullName>
    </submittedName>
</protein>
<evidence type="ECO:0000259" key="3">
    <source>
        <dbReference type="Pfam" id="PF02551"/>
    </source>
</evidence>
<dbReference type="Proteomes" id="UP000219422">
    <property type="component" value="Chromosome"/>
</dbReference>
<dbReference type="InterPro" id="IPR025652">
    <property type="entry name" value="TesB_C"/>
</dbReference>
<dbReference type="Pfam" id="PF13622">
    <property type="entry name" value="4HBT_3"/>
    <property type="match status" value="1"/>
</dbReference>
<dbReference type="PANTHER" id="PTHR11066">
    <property type="entry name" value="ACYL-COA THIOESTERASE"/>
    <property type="match status" value="1"/>
</dbReference>
<dbReference type="KEGG" id="sya:A6768_12180"/>
<evidence type="ECO:0000259" key="4">
    <source>
        <dbReference type="Pfam" id="PF13622"/>
    </source>
</evidence>
<dbReference type="PANTHER" id="PTHR11066:SF34">
    <property type="entry name" value="ACYL-COENZYME A THIOESTERASE 8"/>
    <property type="match status" value="1"/>
</dbReference>
<evidence type="ECO:0000256" key="2">
    <source>
        <dbReference type="ARBA" id="ARBA00022801"/>
    </source>
</evidence>